<name>A0ACC2V310_9TREE</name>
<dbReference type="Proteomes" id="UP001241377">
    <property type="component" value="Unassembled WGS sequence"/>
</dbReference>
<evidence type="ECO:0000313" key="1">
    <source>
        <dbReference type="EMBL" id="KAJ9093574.1"/>
    </source>
</evidence>
<proteinExistence type="predicted"/>
<keyword evidence="2" id="KW-1185">Reference proteome</keyword>
<organism evidence="1 2">
    <name type="scientific">Naganishia cerealis</name>
    <dbReference type="NCBI Taxonomy" id="610337"/>
    <lineage>
        <taxon>Eukaryota</taxon>
        <taxon>Fungi</taxon>
        <taxon>Dikarya</taxon>
        <taxon>Basidiomycota</taxon>
        <taxon>Agaricomycotina</taxon>
        <taxon>Tremellomycetes</taxon>
        <taxon>Filobasidiales</taxon>
        <taxon>Filobasidiaceae</taxon>
        <taxon>Naganishia</taxon>
    </lineage>
</organism>
<accession>A0ACC2V310</accession>
<comment type="caution">
    <text evidence="1">The sequence shown here is derived from an EMBL/GenBank/DDBJ whole genome shotgun (WGS) entry which is preliminary data.</text>
</comment>
<dbReference type="EMBL" id="JASBWR010000122">
    <property type="protein sequence ID" value="KAJ9093574.1"/>
    <property type="molecule type" value="Genomic_DNA"/>
</dbReference>
<reference evidence="1" key="1">
    <citation type="submission" date="2023-04" db="EMBL/GenBank/DDBJ databases">
        <title>Draft Genome sequencing of Naganishia species isolated from polar environments using Oxford Nanopore Technology.</title>
        <authorList>
            <person name="Leo P."/>
            <person name="Venkateswaran K."/>
        </authorList>
    </citation>
    <scope>NUCLEOTIDE SEQUENCE</scope>
    <source>
        <strain evidence="1">MNA-CCFEE 5261</strain>
    </source>
</reference>
<protein>
    <submittedName>
        <fullName evidence="1">Uncharacterized protein</fullName>
    </submittedName>
</protein>
<gene>
    <name evidence="1" type="ORF">QFC19_008303</name>
</gene>
<evidence type="ECO:0000313" key="2">
    <source>
        <dbReference type="Proteomes" id="UP001241377"/>
    </source>
</evidence>
<sequence>MPSVLFEVRSSKMRSHPGEVSFAGGKMDSSDRSLFDTAARETAEELGVKVEQIEYLGRFAEPEVSYGGLVVWPFLAYIHSSGVTNEGLDDPLAALDVTRLRLSSNEVQNVLALPFSSLKELGENRLRKSSFTGSANSSVNAESIRSWLGLKQRLFRNRVPYDVVDVSDVPVIYPASDSGITHATEDALRHSHWGPSMATESAEEDVEIWGLTGLFLNVFLRRFGIWEDVGRSRAEAEETQETNKAAL</sequence>